<accession>A0A240E716</accession>
<protein>
    <submittedName>
        <fullName evidence="1">Uncharacterized protein</fullName>
    </submittedName>
</protein>
<organism evidence="1 2">
    <name type="scientific">Acinetobacter puyangensis</name>
    <dbReference type="NCBI Taxonomy" id="1096779"/>
    <lineage>
        <taxon>Bacteria</taxon>
        <taxon>Pseudomonadati</taxon>
        <taxon>Pseudomonadota</taxon>
        <taxon>Gammaproteobacteria</taxon>
        <taxon>Moraxellales</taxon>
        <taxon>Moraxellaceae</taxon>
        <taxon>Acinetobacter</taxon>
    </lineage>
</organism>
<gene>
    <name evidence="1" type="ORF">SAMN05421731_101712</name>
</gene>
<sequence>MTSLTIHLPDELAKRVEKTGVLTSPIVLQFLEKVVMQAEQKLEIQQRDSKQNVLKSAWACVQPSHSIDSIDHDLSEIRDEWANRP</sequence>
<dbReference type="EMBL" id="OANT01000001">
    <property type="protein sequence ID" value="SNX43670.1"/>
    <property type="molecule type" value="Genomic_DNA"/>
</dbReference>
<dbReference type="AlphaFoldDB" id="A0A240E716"/>
<dbReference type="Proteomes" id="UP000219042">
    <property type="component" value="Unassembled WGS sequence"/>
</dbReference>
<proteinExistence type="predicted"/>
<name>A0A240E716_9GAMM</name>
<evidence type="ECO:0000313" key="2">
    <source>
        <dbReference type="Proteomes" id="UP000219042"/>
    </source>
</evidence>
<dbReference type="RefSeq" id="WP_097077932.1">
    <property type="nucleotide sequence ID" value="NZ_BAABHT010000020.1"/>
</dbReference>
<keyword evidence="2" id="KW-1185">Reference proteome</keyword>
<reference evidence="2" key="1">
    <citation type="submission" date="2016-09" db="EMBL/GenBank/DDBJ databases">
        <authorList>
            <person name="Varghese N."/>
            <person name="Submissions S."/>
        </authorList>
    </citation>
    <scope>NUCLEOTIDE SEQUENCE [LARGE SCALE GENOMIC DNA]</scope>
    <source>
        <strain evidence="2">ANC 4466</strain>
    </source>
</reference>
<evidence type="ECO:0000313" key="1">
    <source>
        <dbReference type="EMBL" id="SNX43670.1"/>
    </source>
</evidence>